<dbReference type="Proteomes" id="UP000068164">
    <property type="component" value="Unassembled WGS sequence"/>
</dbReference>
<dbReference type="InterPro" id="IPR053138">
    <property type="entry name" value="N-alpha-Ac-DABA_deacetylase"/>
</dbReference>
<keyword evidence="2" id="KW-0479">Metal-binding</keyword>
<keyword evidence="3" id="KW-0378">Hydrolase</keyword>
<dbReference type="InterPro" id="IPR055438">
    <property type="entry name" value="AstE_AspA_cat"/>
</dbReference>
<feature type="domain" description="Succinylglutamate desuccinylase/Aspartoacylase catalytic" evidence="5">
    <location>
        <begin position="44"/>
        <end position="234"/>
    </location>
</feature>
<dbReference type="SUPFAM" id="SSF53187">
    <property type="entry name" value="Zn-dependent exopeptidases"/>
    <property type="match status" value="1"/>
</dbReference>
<dbReference type="GO" id="GO:0016811">
    <property type="term" value="F:hydrolase activity, acting on carbon-nitrogen (but not peptide) bonds, in linear amides"/>
    <property type="evidence" value="ECO:0007669"/>
    <property type="project" value="InterPro"/>
</dbReference>
<dbReference type="GO" id="GO:0046872">
    <property type="term" value="F:metal ion binding"/>
    <property type="evidence" value="ECO:0007669"/>
    <property type="project" value="UniProtKB-KW"/>
</dbReference>
<organism evidence="6 7">
    <name type="scientific">Rhizobium altiplani</name>
    <dbReference type="NCBI Taxonomy" id="1864509"/>
    <lineage>
        <taxon>Bacteria</taxon>
        <taxon>Pseudomonadati</taxon>
        <taxon>Pseudomonadota</taxon>
        <taxon>Alphaproteobacteria</taxon>
        <taxon>Hyphomicrobiales</taxon>
        <taxon>Rhizobiaceae</taxon>
        <taxon>Rhizobium/Agrobacterium group</taxon>
        <taxon>Rhizobium</taxon>
    </lineage>
</organism>
<dbReference type="PANTHER" id="PTHR37326">
    <property type="entry name" value="BLL3975 PROTEIN"/>
    <property type="match status" value="1"/>
</dbReference>
<evidence type="ECO:0000313" key="6">
    <source>
        <dbReference type="EMBL" id="KWV42273.1"/>
    </source>
</evidence>
<dbReference type="GO" id="GO:0016788">
    <property type="term" value="F:hydrolase activity, acting on ester bonds"/>
    <property type="evidence" value="ECO:0007669"/>
    <property type="project" value="InterPro"/>
</dbReference>
<evidence type="ECO:0000256" key="1">
    <source>
        <dbReference type="ARBA" id="ARBA00001947"/>
    </source>
</evidence>
<dbReference type="Gene3D" id="3.40.630.10">
    <property type="entry name" value="Zn peptidases"/>
    <property type="match status" value="1"/>
</dbReference>
<dbReference type="Pfam" id="PF24827">
    <property type="entry name" value="AstE_AspA_cat"/>
    <property type="match status" value="1"/>
</dbReference>
<dbReference type="OrthoDB" id="9782876at2"/>
<keyword evidence="4" id="KW-0862">Zinc</keyword>
<evidence type="ECO:0000256" key="4">
    <source>
        <dbReference type="ARBA" id="ARBA00022833"/>
    </source>
</evidence>
<keyword evidence="7" id="KW-1185">Reference proteome</keyword>
<sequence length="334" mass="36376">MKVTATISDVEYGQPGLFRGYASFSNPALSAFTWPICEIRGARPGAKLCISAGVHVNEVAAIEAAVRLQRLFHPEKMQGTVSIIPLINQPALYKYSEYVCPLDRKNINFSFPGSATGTFSECLCDAIMGEWCVDADCYVDMHGGDLRENVSKFTIYQRTDDAALNAPAQMMAMCFDSEIVVGLPASHMQNPGRPPTGFAAHGRLAIMSEAGANGLLDEDSVRFHVDGVLNVARALEIIETPPTAFGRARVLCDDYLWVAAPCDGEFHADVEPGARVERNQRLGTMRNFFGEILAEIKAPQTGLLLWRMTHPSIPKGSPALAIAVEEGFHPNMGR</sequence>
<dbReference type="EMBL" id="LNCD01000136">
    <property type="protein sequence ID" value="KWV42273.1"/>
    <property type="molecule type" value="Genomic_DNA"/>
</dbReference>
<dbReference type="PIRSF" id="PIRSF039012">
    <property type="entry name" value="ASP"/>
    <property type="match status" value="1"/>
</dbReference>
<evidence type="ECO:0000256" key="2">
    <source>
        <dbReference type="ARBA" id="ARBA00022723"/>
    </source>
</evidence>
<reference evidence="6 7" key="1">
    <citation type="submission" date="2015-11" db="EMBL/GenBank/DDBJ databases">
        <title>Draft Genome Sequence of the Strain BR 10423 (Rhizobium sp.) isolated from nodules of Mimosa pudica.</title>
        <authorList>
            <person name="Barauna A.C."/>
            <person name="Zilli J.E."/>
            <person name="Simoes-Araujo J.L."/>
            <person name="Reis V.M."/>
            <person name="James E.K."/>
            <person name="Reis F.B.Jr."/>
            <person name="Rouws L.F."/>
            <person name="Passos S.R."/>
            <person name="Gois S.R."/>
        </authorList>
    </citation>
    <scope>NUCLEOTIDE SEQUENCE [LARGE SCALE GENOMIC DNA]</scope>
    <source>
        <strain evidence="6 7">BR10423</strain>
    </source>
</reference>
<gene>
    <name evidence="6" type="ORF">AS026_20770</name>
</gene>
<dbReference type="PANTHER" id="PTHR37326:SF1">
    <property type="entry name" value="BLL3975 PROTEIN"/>
    <property type="match status" value="1"/>
</dbReference>
<dbReference type="InterPro" id="IPR043795">
    <property type="entry name" value="N-alpha-Ac-DABA-like"/>
</dbReference>
<evidence type="ECO:0000313" key="7">
    <source>
        <dbReference type="Proteomes" id="UP000068164"/>
    </source>
</evidence>
<proteinExistence type="predicted"/>
<evidence type="ECO:0000259" key="5">
    <source>
        <dbReference type="Pfam" id="PF24827"/>
    </source>
</evidence>
<dbReference type="AlphaFoldDB" id="A0A109J4Q3"/>
<protein>
    <submittedName>
        <fullName evidence="6">Succinylglutamate desuccinylase</fullName>
    </submittedName>
</protein>
<accession>A0A109J4Q3</accession>
<comment type="caution">
    <text evidence="6">The sequence shown here is derived from an EMBL/GenBank/DDBJ whole genome shotgun (WGS) entry which is preliminary data.</text>
</comment>
<comment type="cofactor">
    <cofactor evidence="1">
        <name>Zn(2+)</name>
        <dbReference type="ChEBI" id="CHEBI:29105"/>
    </cofactor>
</comment>
<dbReference type="RefSeq" id="WP_028748934.1">
    <property type="nucleotide sequence ID" value="NZ_LNCD01000136.1"/>
</dbReference>
<evidence type="ECO:0000256" key="3">
    <source>
        <dbReference type="ARBA" id="ARBA00022801"/>
    </source>
</evidence>
<name>A0A109J4Q3_9HYPH</name>